<dbReference type="RefSeq" id="WP_184519302.1">
    <property type="nucleotide sequence ID" value="NZ_JACIJD010000012.1"/>
</dbReference>
<dbReference type="GO" id="GO:0030170">
    <property type="term" value="F:pyridoxal phosphate binding"/>
    <property type="evidence" value="ECO:0007669"/>
    <property type="project" value="InterPro"/>
</dbReference>
<sequence>MNAEPLGHVAALWRFPVSSMAGERLERAKVFASGIKGDRTHGVFHAESGEIAYPGRDRRWSALPRAFSRLGGAGGLEVSLDGRNWGRAGDPRFAADLSAFLGFPAAIRAYAEDGPSPRYRRAPIHLLTTAALRTLRAVLPGSVIDERRFRPNILVETPEGVDGIPEYALRGRRFRLGKVILRGTIPCARCAFTTLAQEGLPEDREVFRALLHRFGRDLGLYCEVEEGGSLQHGDAVLQPEPAPA</sequence>
<dbReference type="Gene3D" id="2.40.33.20">
    <property type="entry name" value="PK beta-barrel domain-like"/>
    <property type="match status" value="1"/>
</dbReference>
<dbReference type="InterPro" id="IPR011037">
    <property type="entry name" value="Pyrv_Knase-like_insert_dom_sf"/>
</dbReference>
<dbReference type="PROSITE" id="PS51340">
    <property type="entry name" value="MOSC"/>
    <property type="match status" value="1"/>
</dbReference>
<gene>
    <name evidence="2" type="ORF">FHS87_002774</name>
</gene>
<dbReference type="PANTHER" id="PTHR36930">
    <property type="entry name" value="METAL-SULFUR CLUSTER BIOSYNTHESIS PROTEINS YUAD-RELATED"/>
    <property type="match status" value="1"/>
</dbReference>
<dbReference type="GO" id="GO:0030151">
    <property type="term" value="F:molybdenum ion binding"/>
    <property type="evidence" value="ECO:0007669"/>
    <property type="project" value="InterPro"/>
</dbReference>
<accession>A0A840YJ71</accession>
<evidence type="ECO:0000313" key="3">
    <source>
        <dbReference type="Proteomes" id="UP000580654"/>
    </source>
</evidence>
<dbReference type="GO" id="GO:0003824">
    <property type="term" value="F:catalytic activity"/>
    <property type="evidence" value="ECO:0007669"/>
    <property type="project" value="InterPro"/>
</dbReference>
<dbReference type="EMBL" id="JACIJD010000012">
    <property type="protein sequence ID" value="MBB5694722.1"/>
    <property type="molecule type" value="Genomic_DNA"/>
</dbReference>
<comment type="caution">
    <text evidence="2">The sequence shown here is derived from an EMBL/GenBank/DDBJ whole genome shotgun (WGS) entry which is preliminary data.</text>
</comment>
<reference evidence="2 3" key="1">
    <citation type="submission" date="2020-08" db="EMBL/GenBank/DDBJ databases">
        <title>Genomic Encyclopedia of Type Strains, Phase IV (KMG-IV): sequencing the most valuable type-strain genomes for metagenomic binning, comparative biology and taxonomic classification.</title>
        <authorList>
            <person name="Goeker M."/>
        </authorList>
    </citation>
    <scope>NUCLEOTIDE SEQUENCE [LARGE SCALE GENOMIC DNA]</scope>
    <source>
        <strain evidence="2 3">DSM 25622</strain>
    </source>
</reference>
<feature type="domain" description="MOSC" evidence="1">
    <location>
        <begin position="68"/>
        <end position="239"/>
    </location>
</feature>
<dbReference type="AlphaFoldDB" id="A0A840YJ71"/>
<dbReference type="Pfam" id="PF03476">
    <property type="entry name" value="MOSC_N"/>
    <property type="match status" value="1"/>
</dbReference>
<dbReference type="InterPro" id="IPR052716">
    <property type="entry name" value="MOSC_domain"/>
</dbReference>
<protein>
    <recommendedName>
        <fullName evidence="1">MOSC domain-containing protein</fullName>
    </recommendedName>
</protein>
<keyword evidence="3" id="KW-1185">Reference proteome</keyword>
<organism evidence="2 3">
    <name type="scientific">Muricoccus pecuniae</name>
    <dbReference type="NCBI Taxonomy" id="693023"/>
    <lineage>
        <taxon>Bacteria</taxon>
        <taxon>Pseudomonadati</taxon>
        <taxon>Pseudomonadota</taxon>
        <taxon>Alphaproteobacteria</taxon>
        <taxon>Acetobacterales</taxon>
        <taxon>Roseomonadaceae</taxon>
        <taxon>Muricoccus</taxon>
    </lineage>
</organism>
<evidence type="ECO:0000313" key="2">
    <source>
        <dbReference type="EMBL" id="MBB5694722.1"/>
    </source>
</evidence>
<dbReference type="InterPro" id="IPR005302">
    <property type="entry name" value="MoCF_Sase_C"/>
</dbReference>
<dbReference type="Proteomes" id="UP000580654">
    <property type="component" value="Unassembled WGS sequence"/>
</dbReference>
<dbReference type="Pfam" id="PF03473">
    <property type="entry name" value="MOSC"/>
    <property type="match status" value="1"/>
</dbReference>
<dbReference type="SUPFAM" id="SSF50800">
    <property type="entry name" value="PK beta-barrel domain-like"/>
    <property type="match status" value="1"/>
</dbReference>
<evidence type="ECO:0000259" key="1">
    <source>
        <dbReference type="PROSITE" id="PS51340"/>
    </source>
</evidence>
<proteinExistence type="predicted"/>
<name>A0A840YJ71_9PROT</name>
<dbReference type="InterPro" id="IPR005303">
    <property type="entry name" value="MOCOS_middle"/>
</dbReference>
<dbReference type="PANTHER" id="PTHR36930:SF1">
    <property type="entry name" value="MOSC DOMAIN-CONTAINING PROTEIN"/>
    <property type="match status" value="1"/>
</dbReference>